<dbReference type="CDD" id="cd11532">
    <property type="entry name" value="NTP-PPase_COG4997"/>
    <property type="match status" value="1"/>
</dbReference>
<evidence type="ECO:0000313" key="1">
    <source>
        <dbReference type="EMBL" id="MBS2967859.1"/>
    </source>
</evidence>
<dbReference type="SUPFAM" id="SSF101386">
    <property type="entry name" value="all-alpha NTP pyrophosphatases"/>
    <property type="match status" value="1"/>
</dbReference>
<reference evidence="1 2" key="1">
    <citation type="submission" date="2021-04" db="EMBL/GenBank/DDBJ databases">
        <title>Metabacillus sp. strain KIGAM252 whole genome sequence.</title>
        <authorList>
            <person name="Seo M.-J."/>
            <person name="Cho E.-S."/>
            <person name="Hwang C.Y."/>
            <person name="Yoon D.J."/>
        </authorList>
    </citation>
    <scope>NUCLEOTIDE SEQUENCE [LARGE SCALE GENOMIC DNA]</scope>
    <source>
        <strain evidence="1 2">KIGAM252</strain>
    </source>
</reference>
<gene>
    <name evidence="1" type="ORF">J9317_03600</name>
</gene>
<dbReference type="RefSeq" id="WP_211556519.1">
    <property type="nucleotide sequence ID" value="NZ_JAGVRK010000001.1"/>
</dbReference>
<evidence type="ECO:0000313" key="2">
    <source>
        <dbReference type="Proteomes" id="UP000682403"/>
    </source>
</evidence>
<comment type="caution">
    <text evidence="1">The sequence shown here is derived from an EMBL/GenBank/DDBJ whole genome shotgun (WGS) entry which is preliminary data.</text>
</comment>
<sequence>MPVYNKLVRDNIPQIIQATGKSFETRILENEEYINELKKKSFEELDEYMTAETNAEAIEELADLMEIIKAFAEVHGSSLAEVEKIRQEKAEKRGGFEEKIFLVQVED</sequence>
<name>A0ABS5LB45_9BACI</name>
<proteinExistence type="predicted"/>
<keyword evidence="2" id="KW-1185">Reference proteome</keyword>
<dbReference type="Proteomes" id="UP000682403">
    <property type="component" value="Unassembled WGS sequence"/>
</dbReference>
<organism evidence="1 2">
    <name type="scientific">Metabacillus flavus</name>
    <dbReference type="NCBI Taxonomy" id="2823519"/>
    <lineage>
        <taxon>Bacteria</taxon>
        <taxon>Bacillati</taxon>
        <taxon>Bacillota</taxon>
        <taxon>Bacilli</taxon>
        <taxon>Bacillales</taxon>
        <taxon>Bacillaceae</taxon>
        <taxon>Metabacillus</taxon>
    </lineage>
</organism>
<protein>
    <submittedName>
        <fullName evidence="1">Nucleoside triphosphate pyrophosphohydrolase</fullName>
    </submittedName>
</protein>
<dbReference type="InterPro" id="IPR038735">
    <property type="entry name" value="MSMEG_1276-like_NTP-PPase_dom"/>
</dbReference>
<dbReference type="EMBL" id="JAGVRK010000001">
    <property type="protein sequence ID" value="MBS2967859.1"/>
    <property type="molecule type" value="Genomic_DNA"/>
</dbReference>
<accession>A0ABS5LB45</accession>